<comment type="caution">
    <text evidence="4">The sequence shown here is derived from an EMBL/GenBank/DDBJ whole genome shotgun (WGS) entry which is preliminary data.</text>
</comment>
<evidence type="ECO:0000256" key="1">
    <source>
        <dbReference type="PROSITE-ProRule" id="PRU00703"/>
    </source>
</evidence>
<feature type="transmembrane region" description="Helical" evidence="2">
    <location>
        <begin position="101"/>
        <end position="119"/>
    </location>
</feature>
<dbReference type="PANTHER" id="PTHR33741:SF5">
    <property type="entry name" value="TRANSMEMBRANE PROTEIN DDB_G0269096-RELATED"/>
    <property type="match status" value="1"/>
</dbReference>
<proteinExistence type="predicted"/>
<keyword evidence="2" id="KW-0812">Transmembrane</keyword>
<keyword evidence="1" id="KW-0129">CBS domain</keyword>
<dbReference type="PROSITE" id="PS51371">
    <property type="entry name" value="CBS"/>
    <property type="match status" value="2"/>
</dbReference>
<evidence type="ECO:0000313" key="5">
    <source>
        <dbReference type="Proteomes" id="UP000295611"/>
    </source>
</evidence>
<dbReference type="PANTHER" id="PTHR33741">
    <property type="entry name" value="TRANSMEMBRANE PROTEIN DDB_G0269096-RELATED"/>
    <property type="match status" value="1"/>
</dbReference>
<keyword evidence="2" id="KW-0472">Membrane</keyword>
<feature type="transmembrane region" description="Helical" evidence="2">
    <location>
        <begin position="24"/>
        <end position="45"/>
    </location>
</feature>
<dbReference type="OrthoDB" id="9811720at2"/>
<dbReference type="InterPro" id="IPR046342">
    <property type="entry name" value="CBS_dom_sf"/>
</dbReference>
<dbReference type="Proteomes" id="UP000295611">
    <property type="component" value="Unassembled WGS sequence"/>
</dbReference>
<feature type="transmembrane region" description="Helical" evidence="2">
    <location>
        <begin position="51"/>
        <end position="68"/>
    </location>
</feature>
<evidence type="ECO:0000259" key="3">
    <source>
        <dbReference type="PROSITE" id="PS51371"/>
    </source>
</evidence>
<gene>
    <name evidence="4" type="ORF">DFP86_106220</name>
</gene>
<evidence type="ECO:0000313" key="4">
    <source>
        <dbReference type="EMBL" id="TDR80077.1"/>
    </source>
</evidence>
<dbReference type="RefSeq" id="WP_133680441.1">
    <property type="nucleotide sequence ID" value="NZ_SNZP01000006.1"/>
</dbReference>
<dbReference type="InterPro" id="IPR007065">
    <property type="entry name" value="HPP"/>
</dbReference>
<evidence type="ECO:0000256" key="2">
    <source>
        <dbReference type="SAM" id="Phobius"/>
    </source>
</evidence>
<keyword evidence="2" id="KW-1133">Transmembrane helix</keyword>
<dbReference type="Pfam" id="PF00571">
    <property type="entry name" value="CBS"/>
    <property type="match status" value="2"/>
</dbReference>
<dbReference type="CDD" id="cd04600">
    <property type="entry name" value="CBS_pair_HPP_assoc"/>
    <property type="match status" value="1"/>
</dbReference>
<dbReference type="Gene3D" id="3.10.580.10">
    <property type="entry name" value="CBS-domain"/>
    <property type="match status" value="2"/>
</dbReference>
<organism evidence="4 5">
    <name type="scientific">Paludibacterium purpuratum</name>
    <dbReference type="NCBI Taxonomy" id="1144873"/>
    <lineage>
        <taxon>Bacteria</taxon>
        <taxon>Pseudomonadati</taxon>
        <taxon>Pseudomonadota</taxon>
        <taxon>Betaproteobacteria</taxon>
        <taxon>Neisseriales</taxon>
        <taxon>Chromobacteriaceae</taxon>
        <taxon>Paludibacterium</taxon>
    </lineage>
</organism>
<dbReference type="AlphaFoldDB" id="A0A4R7B913"/>
<keyword evidence="5" id="KW-1185">Reference proteome</keyword>
<reference evidence="4 5" key="1">
    <citation type="submission" date="2019-03" db="EMBL/GenBank/DDBJ databases">
        <title>Genomic Encyclopedia of Type Strains, Phase III (KMG-III): the genomes of soil and plant-associated and newly described type strains.</title>
        <authorList>
            <person name="Whitman W."/>
        </authorList>
    </citation>
    <scope>NUCLEOTIDE SEQUENCE [LARGE SCALE GENOMIC DNA]</scope>
    <source>
        <strain evidence="4 5">CECT 8976</strain>
    </source>
</reference>
<accession>A0A4R7B913</accession>
<feature type="domain" description="CBS" evidence="3">
    <location>
        <begin position="312"/>
        <end position="365"/>
    </location>
</feature>
<dbReference type="SMART" id="SM00116">
    <property type="entry name" value="CBS"/>
    <property type="match status" value="2"/>
</dbReference>
<feature type="transmembrane region" description="Helical" evidence="2">
    <location>
        <begin position="75"/>
        <end position="95"/>
    </location>
</feature>
<feature type="transmembrane region" description="Helical" evidence="2">
    <location>
        <begin position="140"/>
        <end position="163"/>
    </location>
</feature>
<name>A0A4R7B913_9NEIS</name>
<dbReference type="InterPro" id="IPR000644">
    <property type="entry name" value="CBS_dom"/>
</dbReference>
<dbReference type="EMBL" id="SNZP01000006">
    <property type="protein sequence ID" value="TDR80077.1"/>
    <property type="molecule type" value="Genomic_DNA"/>
</dbReference>
<feature type="domain" description="CBS" evidence="3">
    <location>
        <begin position="243"/>
        <end position="299"/>
    </location>
</feature>
<dbReference type="Pfam" id="PF04982">
    <property type="entry name" value="TM_HPP"/>
    <property type="match status" value="1"/>
</dbReference>
<sequence length="365" mass="39507">MNNLTAWLHGFLPPALNAGRRERVYSCIGAGLGLLLTEWISHLALGGFNPWFIAPMGASAVLLFAVPFSPLAQPWSILSGNLVSAAIGVGCAHYIASPALATSLAVALAIAAMFQLRCLHPPGGAVAMTAVLGGPAITRLGYHFILFPVAVNSAVLLGMALLFNNLLHRRYPHLPHAHPNAHHTADPMPSERNGISRQDLEQSLANFGEELDISEEDLLSIIADAEKRAQQRHFAGIRCEDIMSRDVIRVDLHAPLQEAWDKLSYHKVKALPVTDPTRQVVGMITLHDFFLTESARRSGAPAWRQQAVADVMTRHVQCVAAHQPISDLASVFSDGGLHHMPVVDADRQLVGMITQSDLIAALFKS</sequence>
<protein>
    <submittedName>
        <fullName evidence="4">CBS domain-containing membrane protein</fullName>
    </submittedName>
</protein>
<dbReference type="SUPFAM" id="SSF54631">
    <property type="entry name" value="CBS-domain pair"/>
    <property type="match status" value="1"/>
</dbReference>
<dbReference type="InterPro" id="IPR058581">
    <property type="entry name" value="TM_HPP"/>
</dbReference>